<dbReference type="PANTHER" id="PTHR11675">
    <property type="entry name" value="N-ACETYLGALACTOSAMINYLTRANSFERASE"/>
    <property type="match status" value="1"/>
</dbReference>
<evidence type="ECO:0000313" key="5">
    <source>
        <dbReference type="Proteomes" id="UP000271889"/>
    </source>
</evidence>
<gene>
    <name evidence="4" type="ORF">CGOC_LOCUS10652</name>
</gene>
<dbReference type="InterPro" id="IPR029044">
    <property type="entry name" value="Nucleotide-diphossugar_trans"/>
</dbReference>
<dbReference type="GO" id="GO:0005794">
    <property type="term" value="C:Golgi apparatus"/>
    <property type="evidence" value="ECO:0007669"/>
    <property type="project" value="TreeGrafter"/>
</dbReference>
<proteinExistence type="predicted"/>
<feature type="domain" description="Glycosyltransferase 2-like" evidence="3">
    <location>
        <begin position="165"/>
        <end position="284"/>
    </location>
</feature>
<dbReference type="AlphaFoldDB" id="A0A3P7MX25"/>
<dbReference type="SUPFAM" id="SSF53448">
    <property type="entry name" value="Nucleotide-diphospho-sugar transferases"/>
    <property type="match status" value="1"/>
</dbReference>
<dbReference type="EMBL" id="UYRV01112313">
    <property type="protein sequence ID" value="VDN27417.1"/>
    <property type="molecule type" value="Genomic_DNA"/>
</dbReference>
<feature type="transmembrane region" description="Helical" evidence="2">
    <location>
        <begin position="9"/>
        <end position="31"/>
    </location>
</feature>
<evidence type="ECO:0000259" key="3">
    <source>
        <dbReference type="Pfam" id="PF00535"/>
    </source>
</evidence>
<sequence length="304" mass="34642">MPKLCRTRVLVAVLLVSWVTLILYFMTSGFYDRREDIFGDLTMPRRGWKLPTEEMYLDPPLPQVPPTKSVEVVLLHSQEDHTSFLDRFSNTEIQPKPQPVLSFSEFDVDAYIAKGKLKPGEDKYAANKFNQAASDAASVKRDIIDSREHHCKKLTYDTSVLEPTSVIVTYHNEARSTLLRTVYSVMLRSPPHLIHEIILVDDCSKDGRNFSVYKDFTMRLIRSRVKGAAYATAPILTFLDSHVECNVGWLEPLLARINENEKAVVAPIIDVINMDTFNYIAASADLRGGSFYDLAYFQIMLKKQ</sequence>
<evidence type="ECO:0000313" key="4">
    <source>
        <dbReference type="EMBL" id="VDN27417.1"/>
    </source>
</evidence>
<organism evidence="4 5">
    <name type="scientific">Cylicostephanus goldi</name>
    <name type="common">Nematode worm</name>
    <dbReference type="NCBI Taxonomy" id="71465"/>
    <lineage>
        <taxon>Eukaryota</taxon>
        <taxon>Metazoa</taxon>
        <taxon>Ecdysozoa</taxon>
        <taxon>Nematoda</taxon>
        <taxon>Chromadorea</taxon>
        <taxon>Rhabditida</taxon>
        <taxon>Rhabditina</taxon>
        <taxon>Rhabditomorpha</taxon>
        <taxon>Strongyloidea</taxon>
        <taxon>Strongylidae</taxon>
        <taxon>Cylicostephanus</taxon>
    </lineage>
</organism>
<dbReference type="Gene3D" id="3.90.550.10">
    <property type="entry name" value="Spore Coat Polysaccharide Biosynthesis Protein SpsA, Chain A"/>
    <property type="match status" value="1"/>
</dbReference>
<dbReference type="PANTHER" id="PTHR11675:SF119">
    <property type="entry name" value="POLYPEPTIDE N-ACETYLGALACTOSAMINYLTRANSFERASE 2"/>
    <property type="match status" value="1"/>
</dbReference>
<reference evidence="4 5" key="1">
    <citation type="submission" date="2018-11" db="EMBL/GenBank/DDBJ databases">
        <authorList>
            <consortium name="Pathogen Informatics"/>
        </authorList>
    </citation>
    <scope>NUCLEOTIDE SEQUENCE [LARGE SCALE GENOMIC DNA]</scope>
</reference>
<keyword evidence="2" id="KW-1133">Transmembrane helix</keyword>
<evidence type="ECO:0000256" key="2">
    <source>
        <dbReference type="SAM" id="Phobius"/>
    </source>
</evidence>
<keyword evidence="5" id="KW-1185">Reference proteome</keyword>
<evidence type="ECO:0000256" key="1">
    <source>
        <dbReference type="ARBA" id="ARBA00023157"/>
    </source>
</evidence>
<keyword evidence="2" id="KW-0472">Membrane</keyword>
<dbReference type="Proteomes" id="UP000271889">
    <property type="component" value="Unassembled WGS sequence"/>
</dbReference>
<keyword evidence="2" id="KW-0812">Transmembrane</keyword>
<dbReference type="OrthoDB" id="5867726at2759"/>
<protein>
    <recommendedName>
        <fullName evidence="3">Glycosyltransferase 2-like domain-containing protein</fullName>
    </recommendedName>
</protein>
<keyword evidence="1" id="KW-1015">Disulfide bond</keyword>
<dbReference type="InterPro" id="IPR001173">
    <property type="entry name" value="Glyco_trans_2-like"/>
</dbReference>
<dbReference type="GO" id="GO:0004653">
    <property type="term" value="F:polypeptide N-acetylgalactosaminyltransferase activity"/>
    <property type="evidence" value="ECO:0007669"/>
    <property type="project" value="TreeGrafter"/>
</dbReference>
<accession>A0A3P7MX25</accession>
<name>A0A3P7MX25_CYLGO</name>
<dbReference type="GO" id="GO:0006493">
    <property type="term" value="P:protein O-linked glycosylation"/>
    <property type="evidence" value="ECO:0007669"/>
    <property type="project" value="TreeGrafter"/>
</dbReference>
<dbReference type="Pfam" id="PF00535">
    <property type="entry name" value="Glycos_transf_2"/>
    <property type="match status" value="1"/>
</dbReference>